<name>A0A122IKF7_PLABE</name>
<feature type="compositionally biased region" description="Low complexity" evidence="1">
    <location>
        <begin position="989"/>
        <end position="1019"/>
    </location>
</feature>
<feature type="compositionally biased region" description="Basic residues" evidence="1">
    <location>
        <begin position="395"/>
        <end position="404"/>
    </location>
</feature>
<dbReference type="PANTHER" id="PTHR23355:SF9">
    <property type="entry name" value="DIS3-LIKE EXONUCLEASE 2"/>
    <property type="match status" value="1"/>
</dbReference>
<dbReference type="VEuPathDB" id="PlasmoDB:PBANKA_1230100"/>
<dbReference type="GO" id="GO:0000932">
    <property type="term" value="C:P-body"/>
    <property type="evidence" value="ECO:0007669"/>
    <property type="project" value="TreeGrafter"/>
</dbReference>
<feature type="region of interest" description="Disordered" evidence="1">
    <location>
        <begin position="913"/>
        <end position="940"/>
    </location>
</feature>
<dbReference type="Proteomes" id="UP000069549">
    <property type="component" value="Chromosome 12"/>
</dbReference>
<reference evidence="3 4" key="1">
    <citation type="submission" date="2016-02" db="EMBL/GenBank/DDBJ databases">
        <authorList>
            <consortium name="Pathogen Informatics"/>
        </authorList>
    </citation>
    <scope>NUCLEOTIDE SEQUENCE [LARGE SCALE GENOMIC DNA]</scope>
    <source>
        <strain evidence="3 4">K173</strain>
    </source>
</reference>
<dbReference type="Pfam" id="PF00773">
    <property type="entry name" value="RNB"/>
    <property type="match status" value="2"/>
</dbReference>
<dbReference type="EMBL" id="LT160032">
    <property type="protein sequence ID" value="CXI80074.1"/>
    <property type="molecule type" value="Genomic_DNA"/>
</dbReference>
<evidence type="ECO:0000313" key="3">
    <source>
        <dbReference type="EMBL" id="CXI80074.1"/>
    </source>
</evidence>
<dbReference type="Gene3D" id="2.40.50.700">
    <property type="match status" value="1"/>
</dbReference>
<evidence type="ECO:0000313" key="4">
    <source>
        <dbReference type="Proteomes" id="UP000069549"/>
    </source>
</evidence>
<dbReference type="InterPro" id="IPR001900">
    <property type="entry name" value="RNase_II/R"/>
</dbReference>
<dbReference type="GO" id="GO:0006402">
    <property type="term" value="P:mRNA catabolic process"/>
    <property type="evidence" value="ECO:0007669"/>
    <property type="project" value="TreeGrafter"/>
</dbReference>
<dbReference type="InterPro" id="IPR012340">
    <property type="entry name" value="NA-bd_OB-fold"/>
</dbReference>
<feature type="compositionally biased region" description="Low complexity" evidence="1">
    <location>
        <begin position="458"/>
        <end position="470"/>
    </location>
</feature>
<dbReference type="InterPro" id="IPR050180">
    <property type="entry name" value="RNR_Ribonuclease"/>
</dbReference>
<gene>
    <name evidence="3" type="ORF">PBK173_000343300</name>
</gene>
<dbReference type="GO" id="GO:0000175">
    <property type="term" value="F:3'-5'-RNA exonuclease activity"/>
    <property type="evidence" value="ECO:0007669"/>
    <property type="project" value="TreeGrafter"/>
</dbReference>
<dbReference type="InterPro" id="IPR022966">
    <property type="entry name" value="RNase_II/R_CS"/>
</dbReference>
<feature type="region of interest" description="Disordered" evidence="1">
    <location>
        <begin position="386"/>
        <end position="407"/>
    </location>
</feature>
<dbReference type="GO" id="GO:0003723">
    <property type="term" value="F:RNA binding"/>
    <property type="evidence" value="ECO:0007669"/>
    <property type="project" value="InterPro"/>
</dbReference>
<organism evidence="3 4">
    <name type="scientific">Plasmodium berghei</name>
    <dbReference type="NCBI Taxonomy" id="5821"/>
    <lineage>
        <taxon>Eukaryota</taxon>
        <taxon>Sar</taxon>
        <taxon>Alveolata</taxon>
        <taxon>Apicomplexa</taxon>
        <taxon>Aconoidasida</taxon>
        <taxon>Haemosporida</taxon>
        <taxon>Plasmodiidae</taxon>
        <taxon>Plasmodium</taxon>
        <taxon>Plasmodium (Vinckeia)</taxon>
    </lineage>
</organism>
<dbReference type="Pfam" id="PF17849">
    <property type="entry name" value="OB_Dis3"/>
    <property type="match status" value="1"/>
</dbReference>
<sequence length="1481" mass="173834">MCIYDEYITQEKAIKGIISKKYIRGIINIRKLEYGYIIHEEEKIHIESKEDLNRAIDGDAVVVKLKNINDNKDIVKSNKITGKVVYIEEHYGSTIQYVCIFRDKVKDRKYNVAIPFKKNIPLIQVRNNHIKEFMKKYNIDDISNQLIYIKIFQWSPTEKFPEGKIIEILGQNDIFHNMQNAILLNHSLNFNLKDALEDQYLKDLKNKDNYINIITDELKKRMDLRQECVFTIDPETAKDLDDAINICKINKKIIMNSNYYIKIMHNLMCHNGEIDETLLEQNLSLFVNNDKEFFSKLKQNEYIKEIENIKHENFMKEKITNANENQKVFEIDNYVDDKVTRQIEGIEKNLTRKQQIEKYKKMVIERKGFTNDEDYYASIKNEKMLKRKNGEDSHKKKKLKKTEKKKIQNNTGIASNTDIETIIYDNCKTNKKFVNFNTNKFDKTMMNNDFKQVRNIKNLNNNSRSNSNNEENLDEYSQFTKKNKSITIQEEKNKNLNNMDDNFNIQKLKKYNNKEKNIYKEKFEKSFLDISSNQGNNSNESENGEFFDKKNDFNLFVKDGNNDFSYLNNTVNKDWNTNKISTQIIGVKKISNNEFFSNATSRWNDDTSQSSINDIGMNEENFEIGKVNTVGKGLKFYNTSMHSKNIECLSNISNNDGNNNDSKKGKGKNKYAYIFKQNRNKDIGSELYKDTDNYCAKCKKYITIDDIIKSMNSEKWRKYNLYEVGVHITDVSFFVKESTSLDIDARNRAMTIYLTHTCFPMLSRILSENLCSLDPINNRLCLSVFFYMDNSGKIDHNTFFIKETVIESKVKFTYEEVHSIVSGYVQLKKIINKLKKDEKDAFFSRNTNREQSDKISQDPVEVRKVGSIVSNFSKMENDNRLVKNEHNEEFIKNSSSNDDINLFDFNEKKKNYLDKTSTNCDNNEKQTTKKKDTNNNEKKSNSLYKRFLNLHFYSKKKNQSVVDVDSDSEKDLPFSPSSITNMIIDKNHNTTTTTTTNNNNNNNNNNTTTNNNNNNNNNNKQKDLETPFESDIIIENKGKEMYSSSFNFEEETNVKKKNGGIVMRKSDRNRINEKVLENEQVRKGIEGIIKIFKNLNNKKHKLSQKEIINITKMLYDMYKITKGARSIRRKNGSLLFNNDKINFVLSNSCSPLGIVKKKNTFANYMIEELMLSANKLVAIRQYFSKYRDVSIFRSHNSSDSLNVSDIIELLKKHGIYFKVNSLAHILQFLDEKKNNFKKNKEKTSIFETVCAFVKKKMVRAEYHTYKYIKDNDMSTYHYALSFLLYTHFTSPIRRYPDILVHRIIKRIINDENQLKEKLCTSQEILSIVETPNVGIIENICENCNKCKARSKKAQMDCEIAFLCLYLQKHETPGYNRGIIMDIQKDRASIFFKSFSFENTLFFTGTDKHHHKINKAHLKYLCNYTIQANVNKEEFTLIVYKQDAKTVKVRKVYKRFDYIPLYLFPLNSMPPSFFLAVAFSNK</sequence>
<feature type="domain" description="RNB" evidence="2">
    <location>
        <begin position="688"/>
        <end position="1310"/>
    </location>
</feature>
<evidence type="ECO:0000259" key="2">
    <source>
        <dbReference type="SMART" id="SM00955"/>
    </source>
</evidence>
<proteinExistence type="predicted"/>
<dbReference type="PANTHER" id="PTHR23355">
    <property type="entry name" value="RIBONUCLEASE"/>
    <property type="match status" value="1"/>
</dbReference>
<dbReference type="SUPFAM" id="SSF50249">
    <property type="entry name" value="Nucleic acid-binding proteins"/>
    <property type="match status" value="3"/>
</dbReference>
<feature type="region of interest" description="Disordered" evidence="1">
    <location>
        <begin position="959"/>
        <end position="1026"/>
    </location>
</feature>
<dbReference type="PROSITE" id="PS01175">
    <property type="entry name" value="RIBONUCLEASE_II"/>
    <property type="match status" value="1"/>
</dbReference>
<dbReference type="InterPro" id="IPR041505">
    <property type="entry name" value="Dis3_CSD2"/>
</dbReference>
<accession>A0A122IKF7</accession>
<dbReference type="SMART" id="SM00955">
    <property type="entry name" value="RNB"/>
    <property type="match status" value="1"/>
</dbReference>
<dbReference type="Gene3D" id="2.40.50.690">
    <property type="match status" value="1"/>
</dbReference>
<evidence type="ECO:0000256" key="1">
    <source>
        <dbReference type="SAM" id="MobiDB-lite"/>
    </source>
</evidence>
<protein>
    <submittedName>
        <fullName evidence="3">Ribonuclease, putative</fullName>
    </submittedName>
</protein>
<feature type="compositionally biased region" description="Basic and acidic residues" evidence="1">
    <location>
        <begin position="922"/>
        <end position="940"/>
    </location>
</feature>
<feature type="region of interest" description="Disordered" evidence="1">
    <location>
        <begin position="458"/>
        <end position="478"/>
    </location>
</feature>